<dbReference type="EMBL" id="FSRG01000003">
    <property type="protein sequence ID" value="SIN72708.1"/>
    <property type="molecule type" value="Genomic_DNA"/>
</dbReference>
<proteinExistence type="predicted"/>
<protein>
    <submittedName>
        <fullName evidence="1">Phage head completion protein (GPL)</fullName>
    </submittedName>
</protein>
<dbReference type="Pfam" id="PF05926">
    <property type="entry name" value="Phage_GPL"/>
    <property type="match status" value="1"/>
</dbReference>
<dbReference type="AlphaFoldDB" id="A0A1N6DPG6"/>
<organism evidence="1 2">
    <name type="scientific">Halodesulfovibrio marinisediminis DSM 17456</name>
    <dbReference type="NCBI Taxonomy" id="1121457"/>
    <lineage>
        <taxon>Bacteria</taxon>
        <taxon>Pseudomonadati</taxon>
        <taxon>Thermodesulfobacteriota</taxon>
        <taxon>Desulfovibrionia</taxon>
        <taxon>Desulfovibrionales</taxon>
        <taxon>Desulfovibrionaceae</taxon>
        <taxon>Halodesulfovibrio</taxon>
    </lineage>
</organism>
<reference evidence="2" key="1">
    <citation type="submission" date="2016-11" db="EMBL/GenBank/DDBJ databases">
        <authorList>
            <person name="Varghese N."/>
            <person name="Submissions S."/>
        </authorList>
    </citation>
    <scope>NUCLEOTIDE SEQUENCE [LARGE SCALE GENOMIC DNA]</scope>
    <source>
        <strain evidence="2">DSM 17456</strain>
    </source>
</reference>
<gene>
    <name evidence="1" type="ORF">SAMN02745161_0371</name>
</gene>
<accession>A0A1N6DPG6</accession>
<dbReference type="OrthoDB" id="6312934at2"/>
<dbReference type="Proteomes" id="UP000184694">
    <property type="component" value="Unassembled WGS sequence"/>
</dbReference>
<dbReference type="STRING" id="1121457.SAMN02745161_0371"/>
<evidence type="ECO:0000313" key="1">
    <source>
        <dbReference type="EMBL" id="SIN72708.1"/>
    </source>
</evidence>
<keyword evidence="2" id="KW-1185">Reference proteome</keyword>
<dbReference type="RefSeq" id="WP_074215259.1">
    <property type="nucleotide sequence ID" value="NZ_FSRG01000003.1"/>
</dbReference>
<evidence type="ECO:0000313" key="2">
    <source>
        <dbReference type="Proteomes" id="UP000184694"/>
    </source>
</evidence>
<sequence>MTAFSGHTSTASTAVVQNDGFWPEISVAEFQEIYRLPRDYAEPLLVNHLKLGVVWTNRQLVEWKREAIMRGHGSLASMPEDEQGGALGDETTALLHYKRAVFSYAKALLLPQFATINRREAARNEARESEETRDNFLAYAEQAIADFLGSGRVDVELI</sequence>
<dbReference type="InterPro" id="IPR009225">
    <property type="entry name" value="Phage_head_completion_GpL"/>
</dbReference>
<name>A0A1N6DPG6_9BACT</name>